<name>A0A448KDM5_9ACTO</name>
<dbReference type="EMBL" id="LR134363">
    <property type="protein sequence ID" value="VEG75036.1"/>
    <property type="molecule type" value="Genomic_DNA"/>
</dbReference>
<feature type="region of interest" description="Disordered" evidence="1">
    <location>
        <begin position="71"/>
        <end position="90"/>
    </location>
</feature>
<accession>A0A448KDM5</accession>
<gene>
    <name evidence="2" type="ORF">NCTC11923_01688</name>
</gene>
<protein>
    <submittedName>
        <fullName evidence="2">Uncharacterized protein</fullName>
    </submittedName>
</protein>
<proteinExistence type="predicted"/>
<organism evidence="2 3">
    <name type="scientific">Actinomyces slackii</name>
    <dbReference type="NCBI Taxonomy" id="52774"/>
    <lineage>
        <taxon>Bacteria</taxon>
        <taxon>Bacillati</taxon>
        <taxon>Actinomycetota</taxon>
        <taxon>Actinomycetes</taxon>
        <taxon>Actinomycetales</taxon>
        <taxon>Actinomycetaceae</taxon>
        <taxon>Actinomyces</taxon>
    </lineage>
</organism>
<evidence type="ECO:0000256" key="1">
    <source>
        <dbReference type="SAM" id="MobiDB-lite"/>
    </source>
</evidence>
<dbReference type="RefSeq" id="WP_232011994.1">
    <property type="nucleotide sequence ID" value="NZ_CBCRWE010000023.1"/>
</dbReference>
<sequence length="230" mass="25064">MTTMSRSVIETPAPMSAEPPEAPIRVADNGDGMAPLSPGQWPGRQAEEGLYGSPGWSVRLGLWRILDQWPGPARSPGPAPEGRAGAPLIDASGGPVSDYVPFHGMDGEAARQLLELLPQANLADRQNLAPSLRTLLEACAGSEGQLRLSGYGIGPQRHDERLSVEALWAADHDLQDLDVHPEHRDGCQCEALWARVSQRYGLDALAMPDEIRRLRPEWAGGAPGWWMWWD</sequence>
<evidence type="ECO:0000313" key="3">
    <source>
        <dbReference type="Proteomes" id="UP000276899"/>
    </source>
</evidence>
<evidence type="ECO:0000313" key="2">
    <source>
        <dbReference type="EMBL" id="VEG75036.1"/>
    </source>
</evidence>
<feature type="compositionally biased region" description="Low complexity" evidence="1">
    <location>
        <begin position="10"/>
        <end position="19"/>
    </location>
</feature>
<dbReference type="Proteomes" id="UP000276899">
    <property type="component" value="Chromosome"/>
</dbReference>
<feature type="region of interest" description="Disordered" evidence="1">
    <location>
        <begin position="1"/>
        <end position="23"/>
    </location>
</feature>
<dbReference type="KEGG" id="asla:NCTC11923_01688"/>
<dbReference type="AlphaFoldDB" id="A0A448KDM5"/>
<keyword evidence="3" id="KW-1185">Reference proteome</keyword>
<reference evidence="2 3" key="1">
    <citation type="submission" date="2018-12" db="EMBL/GenBank/DDBJ databases">
        <authorList>
            <consortium name="Pathogen Informatics"/>
        </authorList>
    </citation>
    <scope>NUCLEOTIDE SEQUENCE [LARGE SCALE GENOMIC DNA]</scope>
    <source>
        <strain evidence="2 3">NCTC11923</strain>
    </source>
</reference>